<dbReference type="InterPro" id="IPR018758">
    <property type="entry name" value="FtrD-like"/>
</dbReference>
<feature type="transmembrane region" description="Helical" evidence="1">
    <location>
        <begin position="6"/>
        <end position="26"/>
    </location>
</feature>
<feature type="transmembrane region" description="Helical" evidence="1">
    <location>
        <begin position="291"/>
        <end position="311"/>
    </location>
</feature>
<dbReference type="Pfam" id="PF10080">
    <property type="entry name" value="FtrD-like"/>
    <property type="match status" value="1"/>
</dbReference>
<keyword evidence="4" id="KW-1185">Reference proteome</keyword>
<keyword evidence="1" id="KW-0472">Membrane</keyword>
<feature type="transmembrane region" description="Helical" evidence="1">
    <location>
        <begin position="119"/>
        <end position="139"/>
    </location>
</feature>
<feature type="transmembrane region" description="Helical" evidence="1">
    <location>
        <begin position="74"/>
        <end position="98"/>
    </location>
</feature>
<evidence type="ECO:0000313" key="4">
    <source>
        <dbReference type="Proteomes" id="UP001220478"/>
    </source>
</evidence>
<evidence type="ECO:0000313" key="3">
    <source>
        <dbReference type="EMBL" id="WEG36089.1"/>
    </source>
</evidence>
<accession>A0ABY8C750</accession>
<keyword evidence="1" id="KW-0812">Transmembrane</keyword>
<keyword evidence="1" id="KW-1133">Transmembrane helix</keyword>
<name>A0ABY8C750_9FIRM</name>
<evidence type="ECO:0000256" key="1">
    <source>
        <dbReference type="SAM" id="Phobius"/>
    </source>
</evidence>
<dbReference type="EMBL" id="CP118868">
    <property type="protein sequence ID" value="WEG36089.1"/>
    <property type="molecule type" value="Genomic_DNA"/>
</dbReference>
<protein>
    <submittedName>
        <fullName evidence="3">Fe-S-containing protein</fullName>
    </submittedName>
</protein>
<evidence type="ECO:0000259" key="2">
    <source>
        <dbReference type="Pfam" id="PF10080"/>
    </source>
</evidence>
<sequence length="441" mass="49412">MLNFLVYVIGMLLMFTGIFSLTLTLIRRINDLSLKYVFAVSSCLGILAGITIYVAKRVEPKKLLRFLTLLNRRLLAVASVLVLVALLLLLLSLLFNRWRRFAGGTVDSKEAELQIVRTLRFAALTGFSLSLIPLIAYLLPQMCLKTAEFVAFNEESISTGTLFRLIGYAAGCLLAFLFGLSLFQVYKRLAPGCLYGFACLNYLLLLLDLGMRGISGAARLNWLSSRNNFVFAIMVFEDRSLPYFATIYLLMALLLSVSVYAAHRKLQGEFPTPAKRRKAAWWQRNCRRWSVSLAVFALLCTLTLTAVSSYITRPVKLTPPENYTTEGDQIIIDLQQVQDGHLHRFAYNYQQHNIRFIVVRKPNSNAYGVGLDACSICGIAGYFERGDNVVCKRCDVVMNKATIGFLGGCNPVPFPYVVQDGRIIINKADLEKEANRFPIGA</sequence>
<gene>
    <name evidence="3" type="ORF">PYS61_02680</name>
</gene>
<feature type="transmembrane region" description="Helical" evidence="1">
    <location>
        <begin position="193"/>
        <end position="214"/>
    </location>
</feature>
<feature type="transmembrane region" description="Helical" evidence="1">
    <location>
        <begin position="241"/>
        <end position="262"/>
    </location>
</feature>
<proteinExistence type="predicted"/>
<feature type="transmembrane region" description="Helical" evidence="1">
    <location>
        <begin position="165"/>
        <end position="186"/>
    </location>
</feature>
<feature type="domain" description="Membrane iron-sulfur containing protein FtrD-like" evidence="2">
    <location>
        <begin position="337"/>
        <end position="437"/>
    </location>
</feature>
<dbReference type="Proteomes" id="UP001220478">
    <property type="component" value="Chromosome"/>
</dbReference>
<organism evidence="3 4">
    <name type="scientific">Amygdalobacter indicium</name>
    <dbReference type="NCBI Taxonomy" id="3029272"/>
    <lineage>
        <taxon>Bacteria</taxon>
        <taxon>Bacillati</taxon>
        <taxon>Bacillota</taxon>
        <taxon>Clostridia</taxon>
        <taxon>Eubacteriales</taxon>
        <taxon>Oscillospiraceae</taxon>
        <taxon>Amygdalobacter</taxon>
    </lineage>
</organism>
<feature type="transmembrane region" description="Helical" evidence="1">
    <location>
        <begin position="33"/>
        <end position="54"/>
    </location>
</feature>
<reference evidence="3 4" key="1">
    <citation type="submission" date="2023-02" db="EMBL/GenBank/DDBJ databases">
        <title>Novel Oscillospiraceae bacterial genomes.</title>
        <authorList>
            <person name="Srinivasan S."/>
            <person name="Austin M.N."/>
            <person name="Fiedler T.L."/>
            <person name="Strenk S.M."/>
            <person name="Agnew K.J."/>
            <person name="Nagana Gowda G.A."/>
            <person name="Raftery D."/>
            <person name="Beamer M.A."/>
            <person name="Achilles S.L."/>
            <person name="Wiesenfeld H.C."/>
            <person name="Fredricks D.N."/>
            <person name="Hillier S.L."/>
        </authorList>
    </citation>
    <scope>NUCLEOTIDE SEQUENCE [LARGE SCALE GENOMIC DNA]</scope>
    <source>
        <strain evidence="3 4">CHIC02 1186E3-8</strain>
    </source>
</reference>
<dbReference type="RefSeq" id="WP_315569991.1">
    <property type="nucleotide sequence ID" value="NZ_CP118866.1"/>
</dbReference>